<organism evidence="2 3">
    <name type="scientific">Tetranychus urticae</name>
    <name type="common">Two-spotted spider mite</name>
    <dbReference type="NCBI Taxonomy" id="32264"/>
    <lineage>
        <taxon>Eukaryota</taxon>
        <taxon>Metazoa</taxon>
        <taxon>Ecdysozoa</taxon>
        <taxon>Arthropoda</taxon>
        <taxon>Chelicerata</taxon>
        <taxon>Arachnida</taxon>
        <taxon>Acari</taxon>
        <taxon>Acariformes</taxon>
        <taxon>Trombidiformes</taxon>
        <taxon>Prostigmata</taxon>
        <taxon>Eleutherengona</taxon>
        <taxon>Raphignathae</taxon>
        <taxon>Tetranychoidea</taxon>
        <taxon>Tetranychidae</taxon>
        <taxon>Tetranychus</taxon>
    </lineage>
</organism>
<keyword evidence="3" id="KW-1185">Reference proteome</keyword>
<accession>T1K0Y2</accession>
<feature type="signal peptide" evidence="1">
    <location>
        <begin position="1"/>
        <end position="18"/>
    </location>
</feature>
<proteinExistence type="predicted"/>
<keyword evidence="1" id="KW-0732">Signal</keyword>
<sequence>MKTFIILVVLCSATVTLAAPTATTDFYTDYTTTETAITEYTMTETAATDYTTTEFATLTLSAKCNTKCVQIHSDPRQQRRFDEQSLRYEIQPSVYNYYNVKRMLVRLSTLKGSEGQIKLKKLGKTIEKTQCSAANSAQFSAYIKINGITLFYWNEYRNRKAIEASLSLMLVNYQLNKPLASGLTLRYTHEGSFIPGWHDQPNSLALFSIQLASRSMVSLSYIGMVYQAQSKHVNLSDDSLL</sequence>
<evidence type="ECO:0000313" key="3">
    <source>
        <dbReference type="Proteomes" id="UP000015104"/>
    </source>
</evidence>
<reference evidence="2" key="2">
    <citation type="submission" date="2015-06" db="UniProtKB">
        <authorList>
            <consortium name="EnsemblMetazoa"/>
        </authorList>
    </citation>
    <scope>IDENTIFICATION</scope>
</reference>
<protein>
    <submittedName>
        <fullName evidence="2">Uncharacterized protein</fullName>
    </submittedName>
</protein>
<dbReference type="EMBL" id="CAEY01001145">
    <property type="status" value="NOT_ANNOTATED_CDS"/>
    <property type="molecule type" value="Genomic_DNA"/>
</dbReference>
<evidence type="ECO:0000256" key="1">
    <source>
        <dbReference type="SAM" id="SignalP"/>
    </source>
</evidence>
<evidence type="ECO:0000313" key="2">
    <source>
        <dbReference type="EnsemblMetazoa" id="tetur03g09510.1"/>
    </source>
</evidence>
<dbReference type="AlphaFoldDB" id="T1K0Y2"/>
<reference evidence="3" key="1">
    <citation type="submission" date="2011-08" db="EMBL/GenBank/DDBJ databases">
        <authorList>
            <person name="Rombauts S."/>
        </authorList>
    </citation>
    <scope>NUCLEOTIDE SEQUENCE</scope>
    <source>
        <strain evidence="3">London</strain>
    </source>
</reference>
<dbReference type="HOGENOM" id="CLU_1153001_0_0_1"/>
<dbReference type="Proteomes" id="UP000015104">
    <property type="component" value="Unassembled WGS sequence"/>
</dbReference>
<dbReference type="EnsemblMetazoa" id="tetur03g09510.1">
    <property type="protein sequence ID" value="tetur03g09510.1"/>
    <property type="gene ID" value="tetur03g09510"/>
</dbReference>
<feature type="chain" id="PRO_5004590914" evidence="1">
    <location>
        <begin position="19"/>
        <end position="241"/>
    </location>
</feature>
<name>T1K0Y2_TETUR</name>